<evidence type="ECO:0000256" key="1">
    <source>
        <dbReference type="SAM" id="Phobius"/>
    </source>
</evidence>
<evidence type="ECO:0000313" key="2">
    <source>
        <dbReference type="EMBL" id="KNB01763.1"/>
    </source>
</evidence>
<dbReference type="AlphaFoldDB" id="A0A0J9US66"/>
<keyword evidence="1" id="KW-0812">Transmembrane</keyword>
<keyword evidence="1" id="KW-0472">Membrane</keyword>
<reference evidence="2" key="1">
    <citation type="submission" date="2007-04" db="EMBL/GenBank/DDBJ databases">
        <authorList>
            <consortium name="The Broad Institute Genome Sequencing Platform"/>
            <person name="Birren B."/>
            <person name="Lander E."/>
            <person name="Galagan J."/>
            <person name="Nusbaum C."/>
            <person name="Devon K."/>
            <person name="Ma L.-J."/>
            <person name="Jaffe D."/>
            <person name="Butler J."/>
            <person name="Alvarez P."/>
            <person name="Gnerre S."/>
            <person name="Grabherr M."/>
            <person name="Kleber M."/>
            <person name="Mauceli E."/>
            <person name="Brockman W."/>
            <person name="MacCallum I.A."/>
            <person name="Young S."/>
            <person name="LaButti K."/>
            <person name="DeCaprio D."/>
            <person name="Crawford M."/>
            <person name="Koehrsen M."/>
            <person name="Engels R."/>
            <person name="Montgomery P."/>
            <person name="Pearson M."/>
            <person name="Howarth C."/>
            <person name="Larson L."/>
            <person name="White J."/>
            <person name="O'Leary S."/>
            <person name="Kodira C."/>
            <person name="Zeng Q."/>
            <person name="Yandava C."/>
            <person name="Alvarado L."/>
            <person name="Kistler C."/>
            <person name="Shim W.-B."/>
            <person name="Kang S."/>
            <person name="Woloshuk C."/>
        </authorList>
    </citation>
    <scope>NUCLEOTIDE SEQUENCE</scope>
    <source>
        <strain evidence="2">4287</strain>
    </source>
</reference>
<reference evidence="2" key="2">
    <citation type="journal article" date="2010" name="Nature">
        <title>Comparative genomics reveals mobile pathogenicity chromosomes in Fusarium.</title>
        <authorList>
            <person name="Ma L.J."/>
            <person name="van der Does H.C."/>
            <person name="Borkovich K.A."/>
            <person name="Coleman J.J."/>
            <person name="Daboussi M.J."/>
            <person name="Di Pietro A."/>
            <person name="Dufresne M."/>
            <person name="Freitag M."/>
            <person name="Grabherr M."/>
            <person name="Henrissat B."/>
            <person name="Houterman P.M."/>
            <person name="Kang S."/>
            <person name="Shim W.B."/>
            <person name="Woloshuk C."/>
            <person name="Xie X."/>
            <person name="Xu J.R."/>
            <person name="Antoniw J."/>
            <person name="Baker S.E."/>
            <person name="Bluhm B.H."/>
            <person name="Breakspear A."/>
            <person name="Brown D.W."/>
            <person name="Butchko R.A."/>
            <person name="Chapman S."/>
            <person name="Coulson R."/>
            <person name="Coutinho P.M."/>
            <person name="Danchin E.G."/>
            <person name="Diener A."/>
            <person name="Gale L.R."/>
            <person name="Gardiner D.M."/>
            <person name="Goff S."/>
            <person name="Hammond-Kosack K.E."/>
            <person name="Hilburn K."/>
            <person name="Hua-Van A."/>
            <person name="Jonkers W."/>
            <person name="Kazan K."/>
            <person name="Kodira C.D."/>
            <person name="Koehrsen M."/>
            <person name="Kumar L."/>
            <person name="Lee Y.H."/>
            <person name="Li L."/>
            <person name="Manners J.M."/>
            <person name="Miranda-Saavedra D."/>
            <person name="Mukherjee M."/>
            <person name="Park G."/>
            <person name="Park J."/>
            <person name="Park S.Y."/>
            <person name="Proctor R.H."/>
            <person name="Regev A."/>
            <person name="Ruiz-Roldan M.C."/>
            <person name="Sain D."/>
            <person name="Sakthikumar S."/>
            <person name="Sykes S."/>
            <person name="Schwartz D.C."/>
            <person name="Turgeon B.G."/>
            <person name="Wapinski I."/>
            <person name="Yoder O."/>
            <person name="Young S."/>
            <person name="Zeng Q."/>
            <person name="Zhou S."/>
            <person name="Galagan J."/>
            <person name="Cuomo C.A."/>
            <person name="Kistler H.C."/>
            <person name="Rep M."/>
        </authorList>
    </citation>
    <scope>NUCLEOTIDE SEQUENCE [LARGE SCALE GENOMIC DNA]</scope>
    <source>
        <strain evidence="2">4287</strain>
    </source>
</reference>
<keyword evidence="1" id="KW-1133">Transmembrane helix</keyword>
<organism evidence="2 3">
    <name type="scientific">Fusarium oxysporum f. sp. lycopersici (strain 4287 / CBS 123668 / FGSC 9935 / NRRL 34936)</name>
    <name type="common">Fusarium vascular wilt of tomato</name>
    <dbReference type="NCBI Taxonomy" id="426428"/>
    <lineage>
        <taxon>Eukaryota</taxon>
        <taxon>Fungi</taxon>
        <taxon>Dikarya</taxon>
        <taxon>Ascomycota</taxon>
        <taxon>Pezizomycotina</taxon>
        <taxon>Sordariomycetes</taxon>
        <taxon>Hypocreomycetidae</taxon>
        <taxon>Hypocreales</taxon>
        <taxon>Nectriaceae</taxon>
        <taxon>Fusarium</taxon>
        <taxon>Fusarium oxysporum species complex</taxon>
    </lineage>
</organism>
<dbReference type="KEGG" id="fox:FOXG_18934"/>
<dbReference type="GeneID" id="28959640"/>
<dbReference type="VEuPathDB" id="FungiDB:FOXG_18934"/>
<feature type="transmembrane region" description="Helical" evidence="1">
    <location>
        <begin position="47"/>
        <end position="68"/>
    </location>
</feature>
<proteinExistence type="predicted"/>
<protein>
    <submittedName>
        <fullName evidence="2">Uncharacterized protein</fullName>
    </submittedName>
</protein>
<dbReference type="Proteomes" id="UP000009097">
    <property type="component" value="Unassembled WGS sequence"/>
</dbReference>
<name>A0A0J9US66_FUSO4</name>
<sequence>MYKSECLRLKKEELQGQTTNDTFLVELCTRHAVLIRQGFGWQREHRYPATASLLLCILFGVFSVSGSLEIQ</sequence>
<accession>A0A0J9US66</accession>
<evidence type="ECO:0000313" key="3">
    <source>
        <dbReference type="Proteomes" id="UP000009097"/>
    </source>
</evidence>
<gene>
    <name evidence="2" type="ORF">FOXG_18934</name>
</gene>
<dbReference type="RefSeq" id="XP_018239808.1">
    <property type="nucleotide sequence ID" value="XM_018399085.1"/>
</dbReference>
<dbReference type="EMBL" id="DS231700">
    <property type="protein sequence ID" value="KNB01763.1"/>
    <property type="molecule type" value="Genomic_DNA"/>
</dbReference>